<evidence type="ECO:0000256" key="12">
    <source>
        <dbReference type="ARBA" id="ARBA00023098"/>
    </source>
</evidence>
<feature type="signal peptide" evidence="17">
    <location>
        <begin position="1"/>
        <end position="23"/>
    </location>
</feature>
<dbReference type="CDD" id="cd00541">
    <property type="entry name" value="OMPLA"/>
    <property type="match status" value="1"/>
</dbReference>
<keyword evidence="9 17" id="KW-0378">Hydrolase</keyword>
<keyword evidence="14 17" id="KW-0998">Cell outer membrane</keyword>
<keyword evidence="6" id="KW-0812">Transmembrane</keyword>
<keyword evidence="19" id="KW-1185">Reference proteome</keyword>
<feature type="binding site" description="in dimeric form" evidence="16">
    <location>
        <position position="182"/>
    </location>
    <ligand>
        <name>Ca(2+)</name>
        <dbReference type="ChEBI" id="CHEBI:29108"/>
        <label>1</label>
    </ligand>
</feature>
<keyword evidence="7 16" id="KW-0479">Metal-binding</keyword>
<evidence type="ECO:0000256" key="11">
    <source>
        <dbReference type="ARBA" id="ARBA00022963"/>
    </source>
</evidence>
<keyword evidence="10 16" id="KW-0106">Calcium</keyword>
<dbReference type="EC" id="3.1.1.32" evidence="17"/>
<keyword evidence="13" id="KW-0472">Membrane</keyword>
<proteinExistence type="inferred from homology"/>
<dbReference type="InterPro" id="IPR036541">
    <property type="entry name" value="PLipase_A1_sf"/>
</dbReference>
<evidence type="ECO:0000256" key="9">
    <source>
        <dbReference type="ARBA" id="ARBA00022801"/>
    </source>
</evidence>
<dbReference type="GO" id="GO:0005509">
    <property type="term" value="F:calcium ion binding"/>
    <property type="evidence" value="ECO:0007669"/>
    <property type="project" value="TreeGrafter"/>
</dbReference>
<dbReference type="GO" id="GO:0008970">
    <property type="term" value="F:phospholipase A1 activity"/>
    <property type="evidence" value="ECO:0007669"/>
    <property type="project" value="UniProtKB-EC"/>
</dbReference>
<comment type="function">
    <text evidence="17">Hydrolysis of phosphatidylcholine with phospholipase A2 (EC 3.1.1.4) and phospholipase A1 (EC 3.1.1.32) activities.</text>
</comment>
<dbReference type="RefSeq" id="WP_184414987.1">
    <property type="nucleotide sequence ID" value="NZ_JACIGE010000003.1"/>
</dbReference>
<dbReference type="AlphaFoldDB" id="A0A840G3G9"/>
<evidence type="ECO:0000256" key="5">
    <source>
        <dbReference type="ARBA" id="ARBA00022452"/>
    </source>
</evidence>
<dbReference type="PRINTS" id="PR01486">
    <property type="entry name" value="PHPHLIPASEA1"/>
</dbReference>
<accession>A0A840G3G9</accession>
<dbReference type="Proteomes" id="UP000587070">
    <property type="component" value="Unassembled WGS sequence"/>
</dbReference>
<evidence type="ECO:0000256" key="2">
    <source>
        <dbReference type="ARBA" id="ARBA00001604"/>
    </source>
</evidence>
<reference evidence="18 19" key="1">
    <citation type="submission" date="2020-08" db="EMBL/GenBank/DDBJ databases">
        <title>Genome sequencing of Purple Non-Sulfur Bacteria from various extreme environments.</title>
        <authorList>
            <person name="Mayer M."/>
        </authorList>
    </citation>
    <scope>NUCLEOTIDE SEQUENCE [LARGE SCALE GENOMIC DNA]</scope>
    <source>
        <strain evidence="18 19">2761</strain>
    </source>
</reference>
<comment type="cofactor">
    <cofactor evidence="17">
        <name>Ca(2+)</name>
        <dbReference type="ChEBI" id="CHEBI:29108"/>
    </cofactor>
    <text evidence="17">Binds 1 Ca(2+) ion per monomer. In the dimeric form the Ca(2+) is bound by different amino acids with binding of each Ca(2+) shared with ligands coming from each monomer. The Ca(2+) ion may have a role in catalysis.</text>
</comment>
<feature type="chain" id="PRO_5033094379" description="Phospholipase A1" evidence="17">
    <location>
        <begin position="24"/>
        <end position="351"/>
    </location>
</feature>
<dbReference type="EC" id="3.1.1.4" evidence="17"/>
<evidence type="ECO:0000256" key="10">
    <source>
        <dbReference type="ARBA" id="ARBA00022837"/>
    </source>
</evidence>
<feature type="active site" description="Nucleophile" evidence="15">
    <location>
        <position position="220"/>
    </location>
</feature>
<dbReference type="GO" id="GO:0016042">
    <property type="term" value="P:lipid catabolic process"/>
    <property type="evidence" value="ECO:0007669"/>
    <property type="project" value="UniProtKB-KW"/>
</dbReference>
<comment type="caution">
    <text evidence="18">The sequence shown here is derived from an EMBL/GenBank/DDBJ whole genome shotgun (WGS) entry which is preliminary data.</text>
</comment>
<evidence type="ECO:0000256" key="7">
    <source>
        <dbReference type="ARBA" id="ARBA00022723"/>
    </source>
</evidence>
<dbReference type="PANTHER" id="PTHR40457:SF1">
    <property type="entry name" value="PHOSPHOLIPASE A1"/>
    <property type="match status" value="1"/>
</dbReference>
<keyword evidence="8 17" id="KW-0732">Signal</keyword>
<keyword evidence="5" id="KW-1134">Transmembrane beta strand</keyword>
<comment type="catalytic activity">
    <reaction evidence="2 17">
        <text>a 1,2-diacyl-sn-glycero-3-phosphocholine + H2O = a 1-acyl-sn-glycero-3-phosphocholine + a fatty acid + H(+)</text>
        <dbReference type="Rhea" id="RHEA:15801"/>
        <dbReference type="ChEBI" id="CHEBI:15377"/>
        <dbReference type="ChEBI" id="CHEBI:15378"/>
        <dbReference type="ChEBI" id="CHEBI:28868"/>
        <dbReference type="ChEBI" id="CHEBI:57643"/>
        <dbReference type="ChEBI" id="CHEBI:58168"/>
        <dbReference type="EC" id="3.1.1.4"/>
    </reaction>
</comment>
<evidence type="ECO:0000256" key="17">
    <source>
        <dbReference type="RuleBase" id="RU366027"/>
    </source>
</evidence>
<keyword evidence="12 17" id="KW-0443">Lipid metabolism</keyword>
<evidence type="ECO:0000256" key="1">
    <source>
        <dbReference type="ARBA" id="ARBA00000111"/>
    </source>
</evidence>
<evidence type="ECO:0000313" key="18">
    <source>
        <dbReference type="EMBL" id="MBB4246943.1"/>
    </source>
</evidence>
<evidence type="ECO:0000256" key="3">
    <source>
        <dbReference type="ARBA" id="ARBA00010525"/>
    </source>
</evidence>
<evidence type="ECO:0000256" key="13">
    <source>
        <dbReference type="ARBA" id="ARBA00023136"/>
    </source>
</evidence>
<dbReference type="EMBL" id="JACIGE010000003">
    <property type="protein sequence ID" value="MBB4246943.1"/>
    <property type="molecule type" value="Genomic_DNA"/>
</dbReference>
<comment type="subcellular location">
    <subcellularLocation>
        <location evidence="17">Cell outer membrane</location>
        <topology evidence="17">Multi-pass membrane protein</topology>
    </subcellularLocation>
    <text evidence="17">One of the very few enzymes located there.</text>
</comment>
<dbReference type="GO" id="GO:0009279">
    <property type="term" value="C:cell outer membrane"/>
    <property type="evidence" value="ECO:0007669"/>
    <property type="project" value="UniProtKB-SubCell"/>
</dbReference>
<comment type="catalytic activity">
    <reaction evidence="1 17">
        <text>a 1,2-diacyl-sn-glycero-3-phosphocholine + H2O = a 2-acyl-sn-glycero-3-phosphocholine + a fatty acid + H(+)</text>
        <dbReference type="Rhea" id="RHEA:18689"/>
        <dbReference type="ChEBI" id="CHEBI:15377"/>
        <dbReference type="ChEBI" id="CHEBI:15378"/>
        <dbReference type="ChEBI" id="CHEBI:28868"/>
        <dbReference type="ChEBI" id="CHEBI:57643"/>
        <dbReference type="ChEBI" id="CHEBI:57875"/>
        <dbReference type="EC" id="3.1.1.32"/>
    </reaction>
</comment>
<feature type="binding site" description="in dimeric form" evidence="16">
    <location>
        <position position="264"/>
    </location>
    <ligand>
        <name>Ca(2+)</name>
        <dbReference type="ChEBI" id="CHEBI:29108"/>
        <label>1</label>
    </ligand>
</feature>
<dbReference type="Pfam" id="PF02253">
    <property type="entry name" value="PLA1"/>
    <property type="match status" value="1"/>
</dbReference>
<dbReference type="PANTHER" id="PTHR40457">
    <property type="entry name" value="PHOSPHOLIPASE A1"/>
    <property type="match status" value="1"/>
</dbReference>
<comment type="similarity">
    <text evidence="3 17">Belongs to the phospholipase A1 family.</text>
</comment>
<evidence type="ECO:0000313" key="19">
    <source>
        <dbReference type="Proteomes" id="UP000587070"/>
    </source>
</evidence>
<organism evidence="18 19">
    <name type="scientific">Rhodocyclus tenuis</name>
    <name type="common">Rhodospirillum tenue</name>
    <dbReference type="NCBI Taxonomy" id="1066"/>
    <lineage>
        <taxon>Bacteria</taxon>
        <taxon>Pseudomonadati</taxon>
        <taxon>Pseudomonadota</taxon>
        <taxon>Betaproteobacteria</taxon>
        <taxon>Rhodocyclales</taxon>
        <taxon>Rhodocyclaceae</taxon>
        <taxon>Rhodocyclus</taxon>
    </lineage>
</organism>
<gene>
    <name evidence="18" type="ORF">GGD90_001306</name>
</gene>
<dbReference type="GO" id="GO:0004623">
    <property type="term" value="F:phospholipase A2 activity"/>
    <property type="evidence" value="ECO:0007669"/>
    <property type="project" value="UniProtKB-EC"/>
</dbReference>
<evidence type="ECO:0000256" key="4">
    <source>
        <dbReference type="ARBA" id="ARBA00011702"/>
    </source>
</evidence>
<sequence length="351" mass="39290">MQQKRGSVLLGLGCLLAMPLAEAASLQSCAAISENAQRLRCFDELARDQGPLLAANTAALQPAAVAAPAPQAAPAASESAPVSPLAERWEVNAESKRGVWSFRPHKTNYLLFGRYSDRVNERPFSPYLHANVAEAQGLDATEAKFQLSFKTKVHQDLLGSGADLWFGYTQQNNWQLYNKGISAPFRETDYEPELFVTVPTDYKLLGLRGRFLNVGFVHQSNGQSRPLSRSWNRIYAQAGFEIGDDFSLLLKPWYRIKESADSDDNPGINRYVGDFEAEASYRFGAQRLTLIGRSTWDAKRGFAQLDWTFPLLEKQKLKGYVQFTTGYGESLIDYNHRQNTIGFGVLLTDWM</sequence>
<evidence type="ECO:0000256" key="16">
    <source>
        <dbReference type="PIRSR" id="PIRSR603187-2"/>
    </source>
</evidence>
<dbReference type="InterPro" id="IPR003187">
    <property type="entry name" value="PLipase_A1"/>
</dbReference>
<evidence type="ECO:0000256" key="14">
    <source>
        <dbReference type="ARBA" id="ARBA00023237"/>
    </source>
</evidence>
<feature type="active site" description="Proton acceptor" evidence="15">
    <location>
        <position position="218"/>
    </location>
</feature>
<evidence type="ECO:0000256" key="8">
    <source>
        <dbReference type="ARBA" id="ARBA00022729"/>
    </source>
</evidence>
<feature type="binding site" description="in dimeric form" evidence="16">
    <location>
        <position position="228"/>
    </location>
    <ligand>
        <name>Ca(2+)</name>
        <dbReference type="ChEBI" id="CHEBI:29108"/>
        <label>1</label>
    </ligand>
</feature>
<protein>
    <recommendedName>
        <fullName evidence="17">Phospholipase A1</fullName>
        <ecNumber evidence="17">3.1.1.32</ecNumber>
        <ecNumber evidence="17">3.1.1.4</ecNumber>
    </recommendedName>
    <alternativeName>
        <fullName evidence="17">Phosphatidylcholine 1-acylhydrolase</fullName>
    </alternativeName>
</protein>
<name>A0A840G3G9_RHOTE</name>
<comment type="subunit">
    <text evidence="4 17">Homodimer; dimerization is reversible, and the dimeric form is the active one.</text>
</comment>
<dbReference type="SUPFAM" id="SSF56931">
    <property type="entry name" value="Outer membrane phospholipase A (OMPLA)"/>
    <property type="match status" value="1"/>
</dbReference>
<keyword evidence="11 17" id="KW-0442">Lipid degradation</keyword>
<dbReference type="Gene3D" id="2.40.230.10">
    <property type="entry name" value="Phospholipase A1"/>
    <property type="match status" value="1"/>
</dbReference>
<evidence type="ECO:0000256" key="15">
    <source>
        <dbReference type="PIRSR" id="PIRSR603187-1"/>
    </source>
</evidence>
<evidence type="ECO:0000256" key="6">
    <source>
        <dbReference type="ARBA" id="ARBA00022692"/>
    </source>
</evidence>